<dbReference type="PANTHER" id="PTHR11138:SF5">
    <property type="entry name" value="METHIONYL-TRNA FORMYLTRANSFERASE, MITOCHONDRIAL"/>
    <property type="match status" value="1"/>
</dbReference>
<feature type="domain" description="Formyl transferase N-terminal" evidence="1">
    <location>
        <begin position="57"/>
        <end position="157"/>
    </location>
</feature>
<dbReference type="Gene3D" id="3.40.50.12230">
    <property type="match status" value="1"/>
</dbReference>
<dbReference type="InterPro" id="IPR005793">
    <property type="entry name" value="Formyl_trans_C"/>
</dbReference>
<reference evidence="4" key="1">
    <citation type="submission" date="2017-09" db="EMBL/GenBank/DDBJ databases">
        <authorList>
            <person name="Varghese N."/>
            <person name="Submissions S."/>
        </authorList>
    </citation>
    <scope>NUCLEOTIDE SEQUENCE [LARGE SCALE GENOMIC DNA]</scope>
    <source>
        <strain evidence="4">CGMCC 1.12803</strain>
    </source>
</reference>
<dbReference type="GO" id="GO:0005829">
    <property type="term" value="C:cytosol"/>
    <property type="evidence" value="ECO:0007669"/>
    <property type="project" value="TreeGrafter"/>
</dbReference>
<accession>A0A285ZUP9</accession>
<evidence type="ECO:0000259" key="2">
    <source>
        <dbReference type="Pfam" id="PF02911"/>
    </source>
</evidence>
<dbReference type="SUPFAM" id="SSF53328">
    <property type="entry name" value="Formyltransferase"/>
    <property type="match status" value="1"/>
</dbReference>
<proteinExistence type="predicted"/>
<dbReference type="InterPro" id="IPR011034">
    <property type="entry name" value="Formyl_transferase-like_C_sf"/>
</dbReference>
<feature type="domain" description="Formyl transferase C-terminal" evidence="2">
    <location>
        <begin position="203"/>
        <end position="288"/>
    </location>
</feature>
<evidence type="ECO:0000313" key="3">
    <source>
        <dbReference type="EMBL" id="SOD13374.1"/>
    </source>
</evidence>
<dbReference type="AlphaFoldDB" id="A0A285ZUP9"/>
<evidence type="ECO:0000259" key="1">
    <source>
        <dbReference type="Pfam" id="PF00551"/>
    </source>
</evidence>
<dbReference type="Pfam" id="PF02911">
    <property type="entry name" value="Formyl_trans_C"/>
    <property type="match status" value="1"/>
</dbReference>
<organism evidence="3 4">
    <name type="scientific">Pedobacter xixiisoli</name>
    <dbReference type="NCBI Taxonomy" id="1476464"/>
    <lineage>
        <taxon>Bacteria</taxon>
        <taxon>Pseudomonadati</taxon>
        <taxon>Bacteroidota</taxon>
        <taxon>Sphingobacteriia</taxon>
        <taxon>Sphingobacteriales</taxon>
        <taxon>Sphingobacteriaceae</taxon>
        <taxon>Pedobacter</taxon>
    </lineage>
</organism>
<dbReference type="InterPro" id="IPR036477">
    <property type="entry name" value="Formyl_transf_N_sf"/>
</dbReference>
<dbReference type="SUPFAM" id="SSF50486">
    <property type="entry name" value="FMT C-terminal domain-like"/>
    <property type="match status" value="1"/>
</dbReference>
<protein>
    <submittedName>
        <fullName evidence="3">Methionyl-tRNA formyltransferase</fullName>
    </submittedName>
</protein>
<dbReference type="PANTHER" id="PTHR11138">
    <property type="entry name" value="METHIONYL-TRNA FORMYLTRANSFERASE"/>
    <property type="match status" value="1"/>
</dbReference>
<sequence>MKIAVVCNTDFLAIPSIQFLKEKHFLAGIGIPERSKSMLRQSLQAAGIGSDAITVFSNGTWKEDMESWLQQLNPDAVFVIAFPWKIPASILSIPFMGFFNFHFGVLPKYKGADPIFWQIRNMESHGGLFIHKMNAEIDAGPVVWQKAMAIYPGENYDMHSIRIGYEAVEELKLVLDLMERDELKENIQPAHQGLYDQKPSVAQLTIDWEKQSAREIEYLVNACNQKYGGASTFLRNDEIRILEVSPVDMPPIPEQLPGTVVHADALYGLVIACKGQEFLKINVAHMREGYLSGAKLFSMGVAIGEQLI</sequence>
<dbReference type="EMBL" id="OCMT01000001">
    <property type="protein sequence ID" value="SOD13374.1"/>
    <property type="molecule type" value="Genomic_DNA"/>
</dbReference>
<dbReference type="Pfam" id="PF00551">
    <property type="entry name" value="Formyl_trans_N"/>
    <property type="match status" value="1"/>
</dbReference>
<keyword evidence="3" id="KW-0808">Transferase</keyword>
<keyword evidence="4" id="KW-1185">Reference proteome</keyword>
<name>A0A285ZUP9_9SPHI</name>
<dbReference type="Proteomes" id="UP000219281">
    <property type="component" value="Unassembled WGS sequence"/>
</dbReference>
<dbReference type="InterPro" id="IPR002376">
    <property type="entry name" value="Formyl_transf_N"/>
</dbReference>
<dbReference type="GO" id="GO:0004479">
    <property type="term" value="F:methionyl-tRNA formyltransferase activity"/>
    <property type="evidence" value="ECO:0007669"/>
    <property type="project" value="TreeGrafter"/>
</dbReference>
<gene>
    <name evidence="3" type="ORF">SAMN06297358_1201</name>
</gene>
<dbReference type="OrthoDB" id="1092294at2"/>
<evidence type="ECO:0000313" key="4">
    <source>
        <dbReference type="Proteomes" id="UP000219281"/>
    </source>
</evidence>
<dbReference type="RefSeq" id="WP_097129749.1">
    <property type="nucleotide sequence ID" value="NZ_OCMT01000001.1"/>
</dbReference>